<dbReference type="EMBL" id="BRXW01000849">
    <property type="protein sequence ID" value="GMH77934.1"/>
    <property type="molecule type" value="Genomic_DNA"/>
</dbReference>
<keyword evidence="1" id="KW-0812">Transmembrane</keyword>
<keyword evidence="1" id="KW-1133">Transmembrane helix</keyword>
<dbReference type="AlphaFoldDB" id="A0A9W7B0W9"/>
<evidence type="ECO:0000313" key="3">
    <source>
        <dbReference type="Proteomes" id="UP001165122"/>
    </source>
</evidence>
<dbReference type="Proteomes" id="UP001165122">
    <property type="component" value="Unassembled WGS sequence"/>
</dbReference>
<keyword evidence="1" id="KW-0472">Membrane</keyword>
<proteinExistence type="predicted"/>
<organism evidence="2 3">
    <name type="scientific">Triparma laevis f. longispina</name>
    <dbReference type="NCBI Taxonomy" id="1714387"/>
    <lineage>
        <taxon>Eukaryota</taxon>
        <taxon>Sar</taxon>
        <taxon>Stramenopiles</taxon>
        <taxon>Ochrophyta</taxon>
        <taxon>Bolidophyceae</taxon>
        <taxon>Parmales</taxon>
        <taxon>Triparmaceae</taxon>
        <taxon>Triparma</taxon>
    </lineage>
</organism>
<name>A0A9W7B0W9_9STRA</name>
<keyword evidence="3" id="KW-1185">Reference proteome</keyword>
<feature type="transmembrane region" description="Helical" evidence="1">
    <location>
        <begin position="44"/>
        <end position="64"/>
    </location>
</feature>
<evidence type="ECO:0000313" key="2">
    <source>
        <dbReference type="EMBL" id="GMH77934.1"/>
    </source>
</evidence>
<comment type="caution">
    <text evidence="2">The sequence shown here is derived from an EMBL/GenBank/DDBJ whole genome shotgun (WGS) entry which is preliminary data.</text>
</comment>
<protein>
    <submittedName>
        <fullName evidence="2">Uncharacterized protein</fullName>
    </submittedName>
</protein>
<accession>A0A9W7B0W9</accession>
<evidence type="ECO:0000256" key="1">
    <source>
        <dbReference type="SAM" id="Phobius"/>
    </source>
</evidence>
<reference evidence="3" key="1">
    <citation type="journal article" date="2023" name="Commun. Biol.">
        <title>Genome analysis of Parmales, the sister group of diatoms, reveals the evolutionary specialization of diatoms from phago-mixotrophs to photoautotrophs.</title>
        <authorList>
            <person name="Ban H."/>
            <person name="Sato S."/>
            <person name="Yoshikawa S."/>
            <person name="Yamada K."/>
            <person name="Nakamura Y."/>
            <person name="Ichinomiya M."/>
            <person name="Sato N."/>
            <person name="Blanc-Mathieu R."/>
            <person name="Endo H."/>
            <person name="Kuwata A."/>
            <person name="Ogata H."/>
        </authorList>
    </citation>
    <scope>NUCLEOTIDE SEQUENCE [LARGE SCALE GENOMIC DNA]</scope>
    <source>
        <strain evidence="3">NIES 3700</strain>
    </source>
</reference>
<sequence length="82" mass="8921">MTGVLSIIRPGTYSQLSYGLSLSIFFTVLLAALSPYNEARDNRIAVLSSALLILLFLMSSFKILDLRRKSVIPPPPSSPPPS</sequence>
<feature type="transmembrane region" description="Helical" evidence="1">
    <location>
        <begin position="12"/>
        <end position="32"/>
    </location>
</feature>
<dbReference type="OrthoDB" id="10630174at2759"/>
<gene>
    <name evidence="2" type="ORF">TrLO_g12623</name>
</gene>